<dbReference type="EMBL" id="CP015622">
    <property type="protein sequence ID" value="ANE04655.1"/>
    <property type="molecule type" value="Genomic_DNA"/>
</dbReference>
<dbReference type="GO" id="GO:0030638">
    <property type="term" value="P:polyketide metabolic process"/>
    <property type="evidence" value="ECO:0007669"/>
    <property type="project" value="InterPro"/>
</dbReference>
<evidence type="ECO:0000313" key="2">
    <source>
        <dbReference type="Proteomes" id="UP000076929"/>
    </source>
</evidence>
<dbReference type="KEGG" id="ccjz:ccrud_10855"/>
<dbReference type="InterPro" id="IPR009959">
    <property type="entry name" value="Cyclase_SnoaL-like"/>
</dbReference>
<protein>
    <recommendedName>
        <fullName evidence="3">Polyketide cyclase</fullName>
    </recommendedName>
</protein>
<evidence type="ECO:0008006" key="3">
    <source>
        <dbReference type="Google" id="ProtNLM"/>
    </source>
</evidence>
<dbReference type="STRING" id="1652495.ccrud_10855"/>
<dbReference type="Gene3D" id="3.10.450.50">
    <property type="match status" value="2"/>
</dbReference>
<dbReference type="InterPro" id="IPR032710">
    <property type="entry name" value="NTF2-like_dom_sf"/>
</dbReference>
<evidence type="ECO:0000313" key="1">
    <source>
        <dbReference type="EMBL" id="ANE04655.1"/>
    </source>
</evidence>
<name>A0A172QVC2_9CORY</name>
<dbReference type="Pfam" id="PF07366">
    <property type="entry name" value="SnoaL"/>
    <property type="match status" value="1"/>
</dbReference>
<reference evidence="1 2" key="1">
    <citation type="submission" date="2016-05" db="EMBL/GenBank/DDBJ databases">
        <title>Complete genome sequence of Corynebacterium crudilactis, a new Corynebacterium species isolated from raw cow's milk.</title>
        <authorList>
            <person name="Christian R."/>
            <person name="Zimmermann J."/>
            <person name="Lipski A."/>
            <person name="Kalinowski J."/>
        </authorList>
    </citation>
    <scope>NUCLEOTIDE SEQUENCE [LARGE SCALE GENOMIC DNA]</scope>
    <source>
        <strain evidence="1 2">JZ16</strain>
    </source>
</reference>
<accession>A0A172QVC2</accession>
<keyword evidence="2" id="KW-1185">Reference proteome</keyword>
<dbReference type="RefSeq" id="WP_066567489.1">
    <property type="nucleotide sequence ID" value="NZ_CP015622.1"/>
</dbReference>
<dbReference type="SUPFAM" id="SSF54427">
    <property type="entry name" value="NTF2-like"/>
    <property type="match status" value="2"/>
</dbReference>
<dbReference type="Proteomes" id="UP000076929">
    <property type="component" value="Chromosome"/>
</dbReference>
<gene>
    <name evidence="1" type="ORF">ccrud_10855</name>
</gene>
<proteinExistence type="predicted"/>
<sequence length="338" mass="38237">MPMDNPLNIKEIAYAPYANPDEFIREVTDRIWVERDIEHIYENYEPDSIVHGPGGTAIGVEQVVQGTTMRIAKVPDHIGLAEDVIWEARNDNAFLSSHLVLGIDHVPTPEGLKITRSRTIANCLYREGRMVEEWVVRDSLANCLQLGIDPAVAAEQLPYVGYSGSFKDHAPSDVLSVGDSGPRENDYPEECQMVLEMIKNVWSRRNFKSMSKYFDRDVILHSVGDKTVVRPKAYQEDLLHLVSGFPGCEFEVRDVQANFETRYGGLRVAVAWKLKGNYSGVDIFGELSGQDIEILGVSQFQIHDQKIIREVRVFDWVGVLAQIEATRGDGEYKFENLY</sequence>
<organism evidence="1 2">
    <name type="scientific">Corynebacterium crudilactis</name>
    <dbReference type="NCBI Taxonomy" id="1652495"/>
    <lineage>
        <taxon>Bacteria</taxon>
        <taxon>Bacillati</taxon>
        <taxon>Actinomycetota</taxon>
        <taxon>Actinomycetes</taxon>
        <taxon>Mycobacteriales</taxon>
        <taxon>Corynebacteriaceae</taxon>
        <taxon>Corynebacterium</taxon>
    </lineage>
</organism>
<dbReference type="AlphaFoldDB" id="A0A172QVC2"/>